<evidence type="ECO:0000259" key="2">
    <source>
        <dbReference type="Pfam" id="PF24864"/>
    </source>
</evidence>
<protein>
    <recommendedName>
        <fullName evidence="2">DUF7730 domain-containing protein</fullName>
    </recommendedName>
</protein>
<dbReference type="OrthoDB" id="4757095at2759"/>
<evidence type="ECO:0000313" key="4">
    <source>
        <dbReference type="Proteomes" id="UP000178912"/>
    </source>
</evidence>
<sequence length="328" mass="37976">MSVRLVQKEPHPTGLTGRTVFGALNFLTGRSRPLPDAPKVPSSRRWQSMGLPANRRARSNYQPPPITTSLPKRTRAISPSRHGKENLPHPLYDQEESPLFDLPTEVLDMIIEYTIGNQHLHILRRPGGKLGYKECAQAGSSDRGTCWERCRGSKLDTGRYNRSGEEREDLMVLLQTCRKFYVSAVRFLYESTTFDFDSMESFITFSTSVLPHRFDSIRHLSFDFRFATSRFHFEGTPQSDWPRWERMWRVVGSIKSLQTLRARIAWHKEDPGVVTERRWLDELIQVTGLKVFELELPGLLEAEKKVDEGFRRAHGEWEFVVARRQGMI</sequence>
<name>A0A1E1KCN4_9HELO</name>
<reference evidence="4" key="1">
    <citation type="submission" date="2016-03" db="EMBL/GenBank/DDBJ databases">
        <authorList>
            <person name="Guldener U."/>
        </authorList>
    </citation>
    <scope>NUCLEOTIDE SEQUENCE [LARGE SCALE GENOMIC DNA]</scope>
    <source>
        <strain evidence="4">04CH-RAC-A.6.1</strain>
    </source>
</reference>
<dbReference type="InterPro" id="IPR056632">
    <property type="entry name" value="DUF7730"/>
</dbReference>
<keyword evidence="4" id="KW-1185">Reference proteome</keyword>
<gene>
    <name evidence="3" type="ORF">RAG0_05324</name>
</gene>
<dbReference type="Proteomes" id="UP000178912">
    <property type="component" value="Unassembled WGS sequence"/>
</dbReference>
<accession>A0A1E1KCN4</accession>
<feature type="domain" description="DUF7730" evidence="2">
    <location>
        <begin position="93"/>
        <end position="307"/>
    </location>
</feature>
<dbReference type="EMBL" id="FJUX01000024">
    <property type="protein sequence ID" value="CZS95795.1"/>
    <property type="molecule type" value="Genomic_DNA"/>
</dbReference>
<feature type="region of interest" description="Disordered" evidence="1">
    <location>
        <begin position="54"/>
        <end position="92"/>
    </location>
</feature>
<proteinExistence type="predicted"/>
<organism evidence="3 4">
    <name type="scientific">Rhynchosporium agropyri</name>
    <dbReference type="NCBI Taxonomy" id="914238"/>
    <lineage>
        <taxon>Eukaryota</taxon>
        <taxon>Fungi</taxon>
        <taxon>Dikarya</taxon>
        <taxon>Ascomycota</taxon>
        <taxon>Pezizomycotina</taxon>
        <taxon>Leotiomycetes</taxon>
        <taxon>Helotiales</taxon>
        <taxon>Ploettnerulaceae</taxon>
        <taxon>Rhynchosporium</taxon>
    </lineage>
</organism>
<evidence type="ECO:0000313" key="3">
    <source>
        <dbReference type="EMBL" id="CZS95795.1"/>
    </source>
</evidence>
<dbReference type="AlphaFoldDB" id="A0A1E1KCN4"/>
<dbReference type="PANTHER" id="PTHR38790">
    <property type="entry name" value="2EXR DOMAIN-CONTAINING PROTEIN-RELATED"/>
    <property type="match status" value="1"/>
</dbReference>
<dbReference type="Pfam" id="PF24864">
    <property type="entry name" value="DUF7730"/>
    <property type="match status" value="1"/>
</dbReference>
<evidence type="ECO:0000256" key="1">
    <source>
        <dbReference type="SAM" id="MobiDB-lite"/>
    </source>
</evidence>